<feature type="domain" description="Rhodanese" evidence="1">
    <location>
        <begin position="9"/>
        <end position="97"/>
    </location>
</feature>
<evidence type="ECO:0000259" key="1">
    <source>
        <dbReference type="PROSITE" id="PS50206"/>
    </source>
</evidence>
<dbReference type="InterPro" id="IPR050229">
    <property type="entry name" value="GlpE_sulfurtransferase"/>
</dbReference>
<name>A0A9X3RJY4_9CORY</name>
<comment type="caution">
    <text evidence="2">The sequence shown here is derived from an EMBL/GenBank/DDBJ whole genome shotgun (WGS) entry which is preliminary data.</text>
</comment>
<dbReference type="SUPFAM" id="SSF52821">
    <property type="entry name" value="Rhodanese/Cell cycle control phosphatase"/>
    <property type="match status" value="1"/>
</dbReference>
<proteinExistence type="predicted"/>
<gene>
    <name evidence="2" type="ORF">L8U60_10395</name>
</gene>
<reference evidence="2" key="1">
    <citation type="submission" date="2022-02" db="EMBL/GenBank/DDBJ databases">
        <title>Corynebacterium sp. from urogenital microbiome.</title>
        <authorList>
            <person name="Cappelli E.A."/>
            <person name="Ribeiro T.G."/>
            <person name="Peixe L."/>
        </authorList>
    </citation>
    <scope>NUCLEOTIDE SEQUENCE</scope>
    <source>
        <strain evidence="2">C8Ua_172</strain>
    </source>
</reference>
<dbReference type="Proteomes" id="UP001146468">
    <property type="component" value="Unassembled WGS sequence"/>
</dbReference>
<dbReference type="RefSeq" id="WP_269966307.1">
    <property type="nucleotide sequence ID" value="NZ_JAKMUS010000024.1"/>
</dbReference>
<dbReference type="Gene3D" id="3.40.250.10">
    <property type="entry name" value="Rhodanese-like domain"/>
    <property type="match status" value="1"/>
</dbReference>
<dbReference type="PANTHER" id="PTHR43031">
    <property type="entry name" value="FAD-DEPENDENT OXIDOREDUCTASE"/>
    <property type="match status" value="1"/>
</dbReference>
<evidence type="ECO:0000313" key="3">
    <source>
        <dbReference type="Proteomes" id="UP001146468"/>
    </source>
</evidence>
<dbReference type="AlphaFoldDB" id="A0A9X3RJY4"/>
<dbReference type="InterPro" id="IPR036873">
    <property type="entry name" value="Rhodanese-like_dom_sf"/>
</dbReference>
<evidence type="ECO:0000313" key="2">
    <source>
        <dbReference type="EMBL" id="MCZ9294889.1"/>
    </source>
</evidence>
<dbReference type="CDD" id="cd00158">
    <property type="entry name" value="RHOD"/>
    <property type="match status" value="1"/>
</dbReference>
<dbReference type="Pfam" id="PF00581">
    <property type="entry name" value="Rhodanese"/>
    <property type="match status" value="1"/>
</dbReference>
<dbReference type="PANTHER" id="PTHR43031:SF18">
    <property type="entry name" value="RHODANESE-RELATED SULFURTRANSFERASES"/>
    <property type="match status" value="1"/>
</dbReference>
<dbReference type="EMBL" id="JAKMUS010000024">
    <property type="protein sequence ID" value="MCZ9294889.1"/>
    <property type="molecule type" value="Genomic_DNA"/>
</dbReference>
<keyword evidence="3" id="KW-1185">Reference proteome</keyword>
<dbReference type="SMART" id="SM00450">
    <property type="entry name" value="RHOD"/>
    <property type="match status" value="1"/>
</dbReference>
<dbReference type="InterPro" id="IPR001763">
    <property type="entry name" value="Rhodanese-like_dom"/>
</dbReference>
<dbReference type="PROSITE" id="PS50206">
    <property type="entry name" value="RHODANESE_3"/>
    <property type="match status" value="1"/>
</dbReference>
<protein>
    <submittedName>
        <fullName evidence="2">Rhodanese-like domain-containing protein</fullName>
    </submittedName>
</protein>
<sequence length="97" mass="10352">MQSVHVNEVPENAQLIDVREPDEFADVHAAGAVNLPLSNFAALADKIDYDQPIYVICKAGGRSAEAAQYLEAVRGTEAINVLGGTQDWVKAGLPTES</sequence>
<organism evidence="2 3">
    <name type="scientific">Corynebacterium meitnerae</name>
    <dbReference type="NCBI Taxonomy" id="2913498"/>
    <lineage>
        <taxon>Bacteria</taxon>
        <taxon>Bacillati</taxon>
        <taxon>Actinomycetota</taxon>
        <taxon>Actinomycetes</taxon>
        <taxon>Mycobacteriales</taxon>
        <taxon>Corynebacteriaceae</taxon>
        <taxon>Corynebacterium</taxon>
    </lineage>
</organism>
<accession>A0A9X3RJY4</accession>